<gene>
    <name evidence="2" type="ORF">HaLaN_24831</name>
</gene>
<evidence type="ECO:0000313" key="3">
    <source>
        <dbReference type="Proteomes" id="UP000485058"/>
    </source>
</evidence>
<sequence length="143" mass="14786">MAQSTTLSPYAIPPLPETPPIHPPSPARITAPAPGPELRTASAAAVPTWGPAWPPGRCRLSLLLPSAGGGAWLVLANAGWCGGHCFAVALGQLPPVQLVCSCSHTTEAALTAWVSPGSMPTPIWLAWSNTNCRVSARPLPMRA</sequence>
<evidence type="ECO:0000256" key="1">
    <source>
        <dbReference type="SAM" id="MobiDB-lite"/>
    </source>
</evidence>
<comment type="caution">
    <text evidence="2">The sequence shown here is derived from an EMBL/GenBank/DDBJ whole genome shotgun (WGS) entry which is preliminary data.</text>
</comment>
<dbReference type="AlphaFoldDB" id="A0A6A0A4X0"/>
<evidence type="ECO:0000313" key="2">
    <source>
        <dbReference type="EMBL" id="GFH26652.1"/>
    </source>
</evidence>
<reference evidence="2 3" key="1">
    <citation type="submission" date="2020-02" db="EMBL/GenBank/DDBJ databases">
        <title>Draft genome sequence of Haematococcus lacustris strain NIES-144.</title>
        <authorList>
            <person name="Morimoto D."/>
            <person name="Nakagawa S."/>
            <person name="Yoshida T."/>
            <person name="Sawayama S."/>
        </authorList>
    </citation>
    <scope>NUCLEOTIDE SEQUENCE [LARGE SCALE GENOMIC DNA]</scope>
    <source>
        <strain evidence="2 3">NIES-144</strain>
    </source>
</reference>
<feature type="non-terminal residue" evidence="2">
    <location>
        <position position="1"/>
    </location>
</feature>
<dbReference type="EMBL" id="BLLF01003193">
    <property type="protein sequence ID" value="GFH26652.1"/>
    <property type="molecule type" value="Genomic_DNA"/>
</dbReference>
<name>A0A6A0A4X0_HAELA</name>
<proteinExistence type="predicted"/>
<feature type="non-terminal residue" evidence="2">
    <location>
        <position position="143"/>
    </location>
</feature>
<feature type="region of interest" description="Disordered" evidence="1">
    <location>
        <begin position="1"/>
        <end position="37"/>
    </location>
</feature>
<organism evidence="2 3">
    <name type="scientific">Haematococcus lacustris</name>
    <name type="common">Green alga</name>
    <name type="synonym">Haematococcus pluvialis</name>
    <dbReference type="NCBI Taxonomy" id="44745"/>
    <lineage>
        <taxon>Eukaryota</taxon>
        <taxon>Viridiplantae</taxon>
        <taxon>Chlorophyta</taxon>
        <taxon>core chlorophytes</taxon>
        <taxon>Chlorophyceae</taxon>
        <taxon>CS clade</taxon>
        <taxon>Chlamydomonadales</taxon>
        <taxon>Haematococcaceae</taxon>
        <taxon>Haematococcus</taxon>
    </lineage>
</organism>
<protein>
    <submittedName>
        <fullName evidence="2">Uncharacterized protein</fullName>
    </submittedName>
</protein>
<feature type="compositionally biased region" description="Pro residues" evidence="1">
    <location>
        <begin position="11"/>
        <end position="26"/>
    </location>
</feature>
<accession>A0A6A0A4X0</accession>
<keyword evidence="3" id="KW-1185">Reference proteome</keyword>
<dbReference type="Proteomes" id="UP000485058">
    <property type="component" value="Unassembled WGS sequence"/>
</dbReference>